<dbReference type="Pfam" id="PF16916">
    <property type="entry name" value="ZT_dimer"/>
    <property type="match status" value="1"/>
</dbReference>
<dbReference type="EMBL" id="JACHVC010000012">
    <property type="protein sequence ID" value="MBC2607332.1"/>
    <property type="molecule type" value="Genomic_DNA"/>
</dbReference>
<keyword evidence="11" id="KW-1185">Reference proteome</keyword>
<keyword evidence="5 7" id="KW-1133">Transmembrane helix</keyword>
<feature type="transmembrane region" description="Helical" evidence="7">
    <location>
        <begin position="36"/>
        <end position="57"/>
    </location>
</feature>
<dbReference type="PANTHER" id="PTHR43840">
    <property type="entry name" value="MITOCHONDRIAL METAL TRANSPORTER 1-RELATED"/>
    <property type="match status" value="1"/>
</dbReference>
<keyword evidence="3" id="KW-0813">Transport</keyword>
<dbReference type="InterPro" id="IPR027469">
    <property type="entry name" value="Cation_efflux_TMD_sf"/>
</dbReference>
<comment type="similarity">
    <text evidence="2">Belongs to the cation diffusion facilitator (CDF) transporter (TC 2.A.4) family.</text>
</comment>
<dbReference type="NCBIfam" id="TIGR01297">
    <property type="entry name" value="CDF"/>
    <property type="match status" value="1"/>
</dbReference>
<dbReference type="AlphaFoldDB" id="A0A7X1B7Z7"/>
<evidence type="ECO:0000259" key="8">
    <source>
        <dbReference type="Pfam" id="PF01545"/>
    </source>
</evidence>
<evidence type="ECO:0000256" key="6">
    <source>
        <dbReference type="ARBA" id="ARBA00023136"/>
    </source>
</evidence>
<evidence type="ECO:0000256" key="3">
    <source>
        <dbReference type="ARBA" id="ARBA00022448"/>
    </source>
</evidence>
<protein>
    <submittedName>
        <fullName evidence="10">Cation transporter</fullName>
    </submittedName>
</protein>
<gene>
    <name evidence="10" type="ORF">H5P27_14870</name>
</gene>
<dbReference type="GO" id="GO:0016020">
    <property type="term" value="C:membrane"/>
    <property type="evidence" value="ECO:0007669"/>
    <property type="project" value="UniProtKB-SubCell"/>
</dbReference>
<evidence type="ECO:0000256" key="2">
    <source>
        <dbReference type="ARBA" id="ARBA00008114"/>
    </source>
</evidence>
<feature type="transmembrane region" description="Helical" evidence="7">
    <location>
        <begin position="152"/>
        <end position="174"/>
    </location>
</feature>
<feature type="domain" description="Cation efflux protein cytoplasmic" evidence="9">
    <location>
        <begin position="213"/>
        <end position="287"/>
    </location>
</feature>
<dbReference type="Gene3D" id="1.20.1510.10">
    <property type="entry name" value="Cation efflux protein transmembrane domain"/>
    <property type="match status" value="1"/>
</dbReference>
<keyword evidence="6 7" id="KW-0472">Membrane</keyword>
<evidence type="ECO:0000313" key="11">
    <source>
        <dbReference type="Proteomes" id="UP000526501"/>
    </source>
</evidence>
<dbReference type="InterPro" id="IPR027470">
    <property type="entry name" value="Cation_efflux_CTD"/>
</dbReference>
<organism evidence="10 11">
    <name type="scientific">Pelagicoccus albus</name>
    <dbReference type="NCBI Taxonomy" id="415222"/>
    <lineage>
        <taxon>Bacteria</taxon>
        <taxon>Pseudomonadati</taxon>
        <taxon>Verrucomicrobiota</taxon>
        <taxon>Opitutia</taxon>
        <taxon>Puniceicoccales</taxon>
        <taxon>Pelagicoccaceae</taxon>
        <taxon>Pelagicoccus</taxon>
    </lineage>
</organism>
<comment type="caution">
    <text evidence="10">The sequence shown here is derived from an EMBL/GenBank/DDBJ whole genome shotgun (WGS) entry which is preliminary data.</text>
</comment>
<feature type="transmembrane region" description="Helical" evidence="7">
    <location>
        <begin position="12"/>
        <end position="30"/>
    </location>
</feature>
<dbReference type="InterPro" id="IPR036837">
    <property type="entry name" value="Cation_efflux_CTD_sf"/>
</dbReference>
<dbReference type="PANTHER" id="PTHR43840:SF15">
    <property type="entry name" value="MITOCHONDRIAL METAL TRANSPORTER 1-RELATED"/>
    <property type="match status" value="1"/>
</dbReference>
<dbReference type="RefSeq" id="WP_185661181.1">
    <property type="nucleotide sequence ID" value="NZ_CAWPOO010000012.1"/>
</dbReference>
<feature type="domain" description="Cation efflux protein transmembrane" evidence="8">
    <location>
        <begin position="12"/>
        <end position="205"/>
    </location>
</feature>
<dbReference type="InterPro" id="IPR002524">
    <property type="entry name" value="Cation_efflux"/>
</dbReference>
<evidence type="ECO:0000256" key="4">
    <source>
        <dbReference type="ARBA" id="ARBA00022692"/>
    </source>
</evidence>
<keyword evidence="4 7" id="KW-0812">Transmembrane</keyword>
<dbReference type="SUPFAM" id="SSF160240">
    <property type="entry name" value="Cation efflux protein cytoplasmic domain-like"/>
    <property type="match status" value="1"/>
</dbReference>
<dbReference type="InterPro" id="IPR058533">
    <property type="entry name" value="Cation_efflux_TM"/>
</dbReference>
<comment type="subcellular location">
    <subcellularLocation>
        <location evidence="1">Membrane</location>
        <topology evidence="1">Multi-pass membrane protein</topology>
    </subcellularLocation>
</comment>
<dbReference type="InterPro" id="IPR050291">
    <property type="entry name" value="CDF_Transporter"/>
</dbReference>
<dbReference type="Gene3D" id="3.30.70.1350">
    <property type="entry name" value="Cation efflux protein, cytoplasmic domain"/>
    <property type="match status" value="1"/>
</dbReference>
<evidence type="ECO:0000256" key="7">
    <source>
        <dbReference type="SAM" id="Phobius"/>
    </source>
</evidence>
<dbReference type="Pfam" id="PF01545">
    <property type="entry name" value="Cation_efflux"/>
    <property type="match status" value="1"/>
</dbReference>
<reference evidence="10 11" key="1">
    <citation type="submission" date="2020-07" db="EMBL/GenBank/DDBJ databases">
        <authorList>
            <person name="Feng X."/>
        </authorList>
    </citation>
    <scope>NUCLEOTIDE SEQUENCE [LARGE SCALE GENOMIC DNA]</scope>
    <source>
        <strain evidence="10 11">JCM23202</strain>
    </source>
</reference>
<evidence type="ECO:0000256" key="1">
    <source>
        <dbReference type="ARBA" id="ARBA00004141"/>
    </source>
</evidence>
<sequence>MNVDSREKFGAISAMSNLAFATGKLLVGFWGNSYALIADGIESIADVFSSLVVWNGLRVADREPDAEHPYGHGKAESIAGLIAACALVVSAILIGINAIRELLEPHGVPAPYVIPALIAIIIGKEILFRWLMKGSEASDSTALKVEAWHHRMDSFTSLGVLIGVCIAVFAGEGFASADDVAALLVSGLIIYNAVQLARPSLDELLDRDVGEKLAEQIENAAKETPGLVRLESLQVRKSGTQHLVDVHLEVDGNLTVTAGHAIAHKFKDKLLSQEELRISHVMTHVEPAGRPGR</sequence>
<evidence type="ECO:0000313" key="10">
    <source>
        <dbReference type="EMBL" id="MBC2607332.1"/>
    </source>
</evidence>
<name>A0A7X1B7Z7_9BACT</name>
<accession>A0A7X1B7Z7</accession>
<dbReference type="Proteomes" id="UP000526501">
    <property type="component" value="Unassembled WGS sequence"/>
</dbReference>
<evidence type="ECO:0000259" key="9">
    <source>
        <dbReference type="Pfam" id="PF16916"/>
    </source>
</evidence>
<feature type="transmembrane region" description="Helical" evidence="7">
    <location>
        <begin position="112"/>
        <end position="131"/>
    </location>
</feature>
<dbReference type="FunFam" id="1.20.1510.10:FF:000006">
    <property type="entry name" value="Divalent cation efflux transporter"/>
    <property type="match status" value="1"/>
</dbReference>
<evidence type="ECO:0000256" key="5">
    <source>
        <dbReference type="ARBA" id="ARBA00022989"/>
    </source>
</evidence>
<dbReference type="GO" id="GO:0008324">
    <property type="term" value="F:monoatomic cation transmembrane transporter activity"/>
    <property type="evidence" value="ECO:0007669"/>
    <property type="project" value="InterPro"/>
</dbReference>
<feature type="transmembrane region" description="Helical" evidence="7">
    <location>
        <begin position="78"/>
        <end position="100"/>
    </location>
</feature>
<proteinExistence type="inferred from homology"/>
<dbReference type="SUPFAM" id="SSF161111">
    <property type="entry name" value="Cation efflux protein transmembrane domain-like"/>
    <property type="match status" value="1"/>
</dbReference>